<evidence type="ECO:0000256" key="12">
    <source>
        <dbReference type="SAM" id="MobiDB-lite"/>
    </source>
</evidence>
<feature type="compositionally biased region" description="Low complexity" evidence="12">
    <location>
        <begin position="679"/>
        <end position="692"/>
    </location>
</feature>
<feature type="region of interest" description="Disordered" evidence="12">
    <location>
        <begin position="546"/>
        <end position="588"/>
    </location>
</feature>
<dbReference type="Pfam" id="PF07714">
    <property type="entry name" value="PK_Tyr_Ser-Thr"/>
    <property type="match status" value="1"/>
</dbReference>
<feature type="region of interest" description="Disordered" evidence="12">
    <location>
        <begin position="253"/>
        <end position="283"/>
    </location>
</feature>
<evidence type="ECO:0000256" key="5">
    <source>
        <dbReference type="ARBA" id="ARBA00022741"/>
    </source>
</evidence>
<dbReference type="Gene3D" id="2.60.120.260">
    <property type="entry name" value="Galactose-binding domain-like"/>
    <property type="match status" value="1"/>
</dbReference>
<dbReference type="InterPro" id="IPR050122">
    <property type="entry name" value="RTK"/>
</dbReference>
<dbReference type="EMBL" id="CAXLJM020000160">
    <property type="protein sequence ID" value="CAL8143665.1"/>
    <property type="molecule type" value="Genomic_DNA"/>
</dbReference>
<keyword evidence="3" id="KW-0812">Transmembrane</keyword>
<keyword evidence="6" id="KW-0067">ATP-binding</keyword>
<dbReference type="Pfam" id="PF21114">
    <property type="entry name" value="DDR1-2_DS-like"/>
    <property type="match status" value="1"/>
</dbReference>
<keyword evidence="8" id="KW-0472">Membrane</keyword>
<evidence type="ECO:0000259" key="15">
    <source>
        <dbReference type="PROSITE" id="PS50022"/>
    </source>
</evidence>
<evidence type="ECO:0000313" key="17">
    <source>
        <dbReference type="Proteomes" id="UP001642540"/>
    </source>
</evidence>
<dbReference type="InterPro" id="IPR048525">
    <property type="entry name" value="DDR1-2_DS-like"/>
</dbReference>
<sequence>MDGWISRFLVSIVLYSGALLPSQTFGIGDTHLCSSPLGMESGEIPDSALSASSYYVKNVGPDRGRLNRETQGGAWCPKEPISIGIREWLQVSLNETHLISGVQMQGRYSNGLGQEYTEEFQLEYWREGFSSWRKYYRFDGKTVFPGNTDTSTVVTTKLRPPLFAQKVRFLPYAAHRRVVCLRVELVGCVWQGGVMQYSMEQGDIFSEGISLRDEFYDGQGSKWDRRVEVDQSSGADNNNENSVNIFHRHELPYSDSSSSGGNSSLGETSSSSSSDGDELDVNHPRELLTGGLGQLTDKIEGANSFTMDIGFGLGNGWVGWRRRSDEKDWVEVLFEFDEVRRFSYIDVFTNNYPSKGVQYFSRARVYFSIGGIHFTSRPTTYIPASADVTLEQTRNLTIPLEQRIARFLKIHLFYRGPLIVVGEIYFNSEIYDGNYTEELGPDAQVDFPDTQAPLEIGDLDSSMVETVVGIISGLILLLGIVAGLIICMRRNGRSISSAFQFHTGAFHFPWRTTWSSVPTHIVTQTNPTTEGVKDLLLTLTPLSNGGVGSNGNGGGHHGHHHNHNHHHHHLNHNHHHLQHLGTGNSDLHGGLNNTTVLVNGDFKVHNNLQHAPPSYSSNGGSAVVLSGVATVGKNSNGLKLQGSHYNNYGTTKKPFVAGGLSSNESSKGGLVVDSSNSNIVSTTGNNTSSVGGSSSGGGGSVSNNPNNGGPHALGHRNPSSSSGSPTKLTLRSNQLAALEEAEDYQHGDGALAPDDDNIYQEASTLTINNSTLRTKNRKMKIASSVWNLGAGGGRSYRNHRGRLVPEVSLRQLRLIENLGSCVHGQVHLYEFEGEIACHEGTLYRNCRLIAKTIKNVAEIRLLSVLDHEHVLEVIAVCSEMKKPILALYPAPECGDLCSFLSRLSNTPSLSWLLSVGAQIASGMNYLESLSLVHRDLAARNCLVEREGSIRISDLAMACEQYRDDYCHTATGLAPLRWWSWESILTTEFTMQSSVWSFGVTLWEILTLCRQKPLAHISDHQLTTLAEKYGSMATSQQVWLPQPLLSPPEIFDLMRECWQKNPEDRPTFQHIHLFLEQKCNTTIYHAV</sequence>
<feature type="compositionally biased region" description="Polar residues" evidence="12">
    <location>
        <begin position="717"/>
        <end position="728"/>
    </location>
</feature>
<keyword evidence="11" id="KW-0325">Glycoprotein</keyword>
<evidence type="ECO:0000256" key="13">
    <source>
        <dbReference type="SAM" id="SignalP"/>
    </source>
</evidence>
<keyword evidence="5" id="KW-0547">Nucleotide-binding</keyword>
<organism evidence="16 17">
    <name type="scientific">Orchesella dallaii</name>
    <dbReference type="NCBI Taxonomy" id="48710"/>
    <lineage>
        <taxon>Eukaryota</taxon>
        <taxon>Metazoa</taxon>
        <taxon>Ecdysozoa</taxon>
        <taxon>Arthropoda</taxon>
        <taxon>Hexapoda</taxon>
        <taxon>Collembola</taxon>
        <taxon>Entomobryomorpha</taxon>
        <taxon>Entomobryoidea</taxon>
        <taxon>Orchesellidae</taxon>
        <taxon>Orchesellinae</taxon>
        <taxon>Orchesella</taxon>
    </lineage>
</organism>
<feature type="signal peptide" evidence="13">
    <location>
        <begin position="1"/>
        <end position="24"/>
    </location>
</feature>
<evidence type="ECO:0000256" key="11">
    <source>
        <dbReference type="ARBA" id="ARBA00023180"/>
    </source>
</evidence>
<evidence type="ECO:0000259" key="14">
    <source>
        <dbReference type="PROSITE" id="PS50011"/>
    </source>
</evidence>
<protein>
    <recommendedName>
        <fullName evidence="18">Discoidin domain-containing receptor 2</fullName>
    </recommendedName>
</protein>
<feature type="chain" id="PRO_5046969686" description="Discoidin domain-containing receptor 2" evidence="13">
    <location>
        <begin position="25"/>
        <end position="1086"/>
    </location>
</feature>
<evidence type="ECO:0000256" key="3">
    <source>
        <dbReference type="ARBA" id="ARBA00022692"/>
    </source>
</evidence>
<dbReference type="PROSITE" id="PS50011">
    <property type="entry name" value="PROTEIN_KINASE_DOM"/>
    <property type="match status" value="1"/>
</dbReference>
<dbReference type="InterPro" id="IPR020635">
    <property type="entry name" value="Tyr_kinase_cat_dom"/>
</dbReference>
<dbReference type="PROSITE" id="PS50022">
    <property type="entry name" value="FA58C_3"/>
    <property type="match status" value="1"/>
</dbReference>
<dbReference type="PRINTS" id="PR00109">
    <property type="entry name" value="TYRKINASE"/>
</dbReference>
<dbReference type="SMART" id="SM00231">
    <property type="entry name" value="FA58C"/>
    <property type="match status" value="1"/>
</dbReference>
<keyword evidence="10" id="KW-0675">Receptor</keyword>
<gene>
    <name evidence="16" type="ORF">ODALV1_LOCUS29793</name>
</gene>
<dbReference type="InterPro" id="IPR000719">
    <property type="entry name" value="Prot_kinase_dom"/>
</dbReference>
<dbReference type="SUPFAM" id="SSF49785">
    <property type="entry name" value="Galactose-binding domain-like"/>
    <property type="match status" value="1"/>
</dbReference>
<evidence type="ECO:0000256" key="10">
    <source>
        <dbReference type="ARBA" id="ARBA00023170"/>
    </source>
</evidence>
<reference evidence="16 17" key="1">
    <citation type="submission" date="2024-08" db="EMBL/GenBank/DDBJ databases">
        <authorList>
            <person name="Cucini C."/>
            <person name="Frati F."/>
        </authorList>
    </citation>
    <scope>NUCLEOTIDE SEQUENCE [LARGE SCALE GENOMIC DNA]</scope>
</reference>
<feature type="compositionally biased region" description="Basic residues" evidence="12">
    <location>
        <begin position="556"/>
        <end position="578"/>
    </location>
</feature>
<dbReference type="InterPro" id="IPR008266">
    <property type="entry name" value="Tyr_kinase_AS"/>
</dbReference>
<evidence type="ECO:0000256" key="8">
    <source>
        <dbReference type="ARBA" id="ARBA00023136"/>
    </source>
</evidence>
<proteinExistence type="predicted"/>
<dbReference type="Proteomes" id="UP001642540">
    <property type="component" value="Unassembled WGS sequence"/>
</dbReference>
<dbReference type="InterPro" id="IPR008979">
    <property type="entry name" value="Galactose-bd-like_sf"/>
</dbReference>
<evidence type="ECO:0000256" key="4">
    <source>
        <dbReference type="ARBA" id="ARBA00022729"/>
    </source>
</evidence>
<evidence type="ECO:0000256" key="6">
    <source>
        <dbReference type="ARBA" id="ARBA00022840"/>
    </source>
</evidence>
<evidence type="ECO:0000256" key="1">
    <source>
        <dbReference type="ARBA" id="ARBA00004251"/>
    </source>
</evidence>
<evidence type="ECO:0000256" key="2">
    <source>
        <dbReference type="ARBA" id="ARBA00022475"/>
    </source>
</evidence>
<feature type="domain" description="F5/8 type C" evidence="15">
    <location>
        <begin position="33"/>
        <end position="188"/>
    </location>
</feature>
<dbReference type="PROSITE" id="PS00109">
    <property type="entry name" value="PROTEIN_KINASE_TYR"/>
    <property type="match status" value="1"/>
</dbReference>
<dbReference type="SMART" id="SM00219">
    <property type="entry name" value="TyrKc"/>
    <property type="match status" value="1"/>
</dbReference>
<dbReference type="PANTHER" id="PTHR24416">
    <property type="entry name" value="TYROSINE-PROTEIN KINASE RECEPTOR"/>
    <property type="match status" value="1"/>
</dbReference>
<keyword evidence="9" id="KW-1015">Disulfide bond</keyword>
<evidence type="ECO:0000256" key="9">
    <source>
        <dbReference type="ARBA" id="ARBA00023157"/>
    </source>
</evidence>
<evidence type="ECO:0000256" key="7">
    <source>
        <dbReference type="ARBA" id="ARBA00022989"/>
    </source>
</evidence>
<keyword evidence="2" id="KW-1003">Cell membrane</keyword>
<name>A0ABP1S5E8_9HEXA</name>
<dbReference type="CDD" id="cd00057">
    <property type="entry name" value="FA58C"/>
    <property type="match status" value="1"/>
</dbReference>
<dbReference type="SUPFAM" id="SSF56112">
    <property type="entry name" value="Protein kinase-like (PK-like)"/>
    <property type="match status" value="1"/>
</dbReference>
<dbReference type="Pfam" id="PF00754">
    <property type="entry name" value="F5_F8_type_C"/>
    <property type="match status" value="1"/>
</dbReference>
<dbReference type="InterPro" id="IPR011009">
    <property type="entry name" value="Kinase-like_dom_sf"/>
</dbReference>
<keyword evidence="17" id="KW-1185">Reference proteome</keyword>
<accession>A0ABP1S5E8</accession>
<dbReference type="PROSITE" id="PS01286">
    <property type="entry name" value="FA58C_2"/>
    <property type="match status" value="1"/>
</dbReference>
<dbReference type="Gene3D" id="1.10.510.10">
    <property type="entry name" value="Transferase(Phosphotransferase) domain 1"/>
    <property type="match status" value="1"/>
</dbReference>
<evidence type="ECO:0008006" key="18">
    <source>
        <dbReference type="Google" id="ProtNLM"/>
    </source>
</evidence>
<keyword evidence="4 13" id="KW-0732">Signal</keyword>
<feature type="compositionally biased region" description="Low complexity" evidence="12">
    <location>
        <begin position="254"/>
        <end position="274"/>
    </location>
</feature>
<evidence type="ECO:0000313" key="16">
    <source>
        <dbReference type="EMBL" id="CAL8143665.1"/>
    </source>
</evidence>
<feature type="domain" description="Protein kinase" evidence="14">
    <location>
        <begin position="812"/>
        <end position="1074"/>
    </location>
</feature>
<keyword evidence="7" id="KW-1133">Transmembrane helix</keyword>
<dbReference type="PANTHER" id="PTHR24416:SF580">
    <property type="entry name" value="DISCOIDIN DOMAIN RECEPTOR, ISOFORM F"/>
    <property type="match status" value="1"/>
</dbReference>
<comment type="subcellular location">
    <subcellularLocation>
        <location evidence="1">Cell membrane</location>
        <topology evidence="1">Single-pass type I membrane protein</topology>
    </subcellularLocation>
</comment>
<feature type="compositionally biased region" description="Gly residues" evidence="12">
    <location>
        <begin position="546"/>
        <end position="555"/>
    </location>
</feature>
<dbReference type="Gene3D" id="2.60.120.1190">
    <property type="match status" value="1"/>
</dbReference>
<comment type="caution">
    <text evidence="16">The sequence shown here is derived from an EMBL/GenBank/DDBJ whole genome shotgun (WGS) entry which is preliminary data.</text>
</comment>
<feature type="region of interest" description="Disordered" evidence="12">
    <location>
        <begin position="679"/>
        <end position="728"/>
    </location>
</feature>
<dbReference type="InterPro" id="IPR001245">
    <property type="entry name" value="Ser-Thr/Tyr_kinase_cat_dom"/>
</dbReference>
<dbReference type="InterPro" id="IPR000421">
    <property type="entry name" value="FA58C"/>
</dbReference>